<evidence type="ECO:0000313" key="2">
    <source>
        <dbReference type="EMBL" id="GJJ11125.1"/>
    </source>
</evidence>
<protein>
    <recommendedName>
        <fullName evidence="4">Transmembrane protein</fullName>
    </recommendedName>
</protein>
<accession>A0AAV5AGQ9</accession>
<evidence type="ECO:0000256" key="1">
    <source>
        <dbReference type="SAM" id="MobiDB-lite"/>
    </source>
</evidence>
<feature type="region of interest" description="Disordered" evidence="1">
    <location>
        <begin position="44"/>
        <end position="94"/>
    </location>
</feature>
<proteinExistence type="predicted"/>
<dbReference type="EMBL" id="BPWL01000006">
    <property type="protein sequence ID" value="GJJ11125.1"/>
    <property type="molecule type" value="Genomic_DNA"/>
</dbReference>
<organism evidence="2 3">
    <name type="scientific">Clathrus columnatus</name>
    <dbReference type="NCBI Taxonomy" id="1419009"/>
    <lineage>
        <taxon>Eukaryota</taxon>
        <taxon>Fungi</taxon>
        <taxon>Dikarya</taxon>
        <taxon>Basidiomycota</taxon>
        <taxon>Agaricomycotina</taxon>
        <taxon>Agaricomycetes</taxon>
        <taxon>Phallomycetidae</taxon>
        <taxon>Phallales</taxon>
        <taxon>Clathraceae</taxon>
        <taxon>Clathrus</taxon>
    </lineage>
</organism>
<feature type="compositionally biased region" description="Basic and acidic residues" evidence="1">
    <location>
        <begin position="83"/>
        <end position="94"/>
    </location>
</feature>
<evidence type="ECO:0008006" key="4">
    <source>
        <dbReference type="Google" id="ProtNLM"/>
    </source>
</evidence>
<sequence>MVVVDLENPPPAYVSVTDGLNTYNVYSHPSSPPAPDIQSPPAVIFSPVENDPPMYDTQPPITNATTSNPSRPRNSPITPIPSQRERVTLTKKRSSDVKCGLRSYKLMFLLLIILPIMLPTLDPEAPSSTSTPLVFETISKGRVLNEREEERK</sequence>
<comment type="caution">
    <text evidence="2">The sequence shown here is derived from an EMBL/GenBank/DDBJ whole genome shotgun (WGS) entry which is preliminary data.</text>
</comment>
<name>A0AAV5AGQ9_9AGAM</name>
<gene>
    <name evidence="2" type="ORF">Clacol_005356</name>
</gene>
<reference evidence="2" key="1">
    <citation type="submission" date="2021-10" db="EMBL/GenBank/DDBJ databases">
        <title>De novo Genome Assembly of Clathrus columnatus (Basidiomycota, Fungi) Using Illumina and Nanopore Sequence Data.</title>
        <authorList>
            <person name="Ogiso-Tanaka E."/>
            <person name="Itagaki H."/>
            <person name="Hosoya T."/>
            <person name="Hosaka K."/>
        </authorList>
    </citation>
    <scope>NUCLEOTIDE SEQUENCE</scope>
    <source>
        <strain evidence="2">MO-923</strain>
    </source>
</reference>
<dbReference type="Proteomes" id="UP001050691">
    <property type="component" value="Unassembled WGS sequence"/>
</dbReference>
<keyword evidence="3" id="KW-1185">Reference proteome</keyword>
<evidence type="ECO:0000313" key="3">
    <source>
        <dbReference type="Proteomes" id="UP001050691"/>
    </source>
</evidence>
<dbReference type="AlphaFoldDB" id="A0AAV5AGQ9"/>
<feature type="compositionally biased region" description="Polar residues" evidence="1">
    <location>
        <begin position="59"/>
        <end position="81"/>
    </location>
</feature>